<dbReference type="PANTHER" id="PTHR33734:SF22">
    <property type="entry name" value="MEMBRANE-BOUND LYTIC MUREIN TRANSGLYCOSYLASE D"/>
    <property type="match status" value="1"/>
</dbReference>
<proteinExistence type="predicted"/>
<dbReference type="SMART" id="SM00257">
    <property type="entry name" value="LysM"/>
    <property type="match status" value="2"/>
</dbReference>
<dbReference type="CDD" id="cd00118">
    <property type="entry name" value="LysM"/>
    <property type="match status" value="2"/>
</dbReference>
<feature type="domain" description="LysM" evidence="2">
    <location>
        <begin position="86"/>
        <end position="129"/>
    </location>
</feature>
<dbReference type="RefSeq" id="WP_013840887.1">
    <property type="nucleotide sequence ID" value="NC_015589.1"/>
</dbReference>
<feature type="signal peptide" evidence="1">
    <location>
        <begin position="1"/>
        <end position="28"/>
    </location>
</feature>
<gene>
    <name evidence="3" type="ordered locus">Desru_0837</name>
</gene>
<feature type="domain" description="LysM" evidence="2">
    <location>
        <begin position="29"/>
        <end position="72"/>
    </location>
</feature>
<dbReference type="Pfam" id="PF07486">
    <property type="entry name" value="Hydrolase_2"/>
    <property type="match status" value="1"/>
</dbReference>
<feature type="chain" id="PRO_5003333475" evidence="1">
    <location>
        <begin position="29"/>
        <end position="273"/>
    </location>
</feature>
<dbReference type="AlphaFoldDB" id="F6DV50"/>
<keyword evidence="4" id="KW-1185">Reference proteome</keyword>
<dbReference type="eggNOG" id="COG3773">
    <property type="taxonomic scope" value="Bacteria"/>
</dbReference>
<reference evidence="3 4" key="2">
    <citation type="journal article" date="2012" name="Stand. Genomic Sci.">
        <title>Complete genome sequence of the sulfate-reducing firmicute Desulfotomaculum ruminis type strain (DL(T)).</title>
        <authorList>
            <person name="Spring S."/>
            <person name="Visser M."/>
            <person name="Lu M."/>
            <person name="Copeland A."/>
            <person name="Lapidus A."/>
            <person name="Lucas S."/>
            <person name="Cheng J.F."/>
            <person name="Han C."/>
            <person name="Tapia R."/>
            <person name="Goodwin L.A."/>
            <person name="Pitluck S."/>
            <person name="Ivanova N."/>
            <person name="Land M."/>
            <person name="Hauser L."/>
            <person name="Larimer F."/>
            <person name="Rohde M."/>
            <person name="Goker M."/>
            <person name="Detter J.C."/>
            <person name="Kyrpides N.C."/>
            <person name="Woyke T."/>
            <person name="Schaap P.J."/>
            <person name="Plugge C.M."/>
            <person name="Muyzer G."/>
            <person name="Kuever J."/>
            <person name="Pereira I.A."/>
            <person name="Parshina S.N."/>
            <person name="Bernier-Latmani R."/>
            <person name="Stams A.J."/>
            <person name="Klenk H.P."/>
        </authorList>
    </citation>
    <scope>NUCLEOTIDE SEQUENCE [LARGE SCALE GENOMIC DNA]</scope>
    <source>
        <strain evidence="4">ATCC 23193 / DSM 2154 / NCIB 8452 / DL</strain>
    </source>
</reference>
<dbReference type="Gene3D" id="3.10.350.10">
    <property type="entry name" value="LysM domain"/>
    <property type="match status" value="2"/>
</dbReference>
<dbReference type="eggNOG" id="COG1388">
    <property type="taxonomic scope" value="Bacteria"/>
</dbReference>
<dbReference type="InterPro" id="IPR018392">
    <property type="entry name" value="LysM"/>
</dbReference>
<keyword evidence="3" id="KW-0378">Hydrolase</keyword>
<dbReference type="InterPro" id="IPR011105">
    <property type="entry name" value="Cell_wall_hydrolase_SleB"/>
</dbReference>
<dbReference type="OrthoDB" id="9785345at2"/>
<dbReference type="PANTHER" id="PTHR33734">
    <property type="entry name" value="LYSM DOMAIN-CONTAINING GPI-ANCHORED PROTEIN 2"/>
    <property type="match status" value="1"/>
</dbReference>
<name>F6DV50_DESRL</name>
<organism evidence="3 4">
    <name type="scientific">Desulforamulus ruminis (strain ATCC 23193 / DSM 2154 / NCIMB 8452 / DL)</name>
    <name type="common">Desulfotomaculum ruminis</name>
    <dbReference type="NCBI Taxonomy" id="696281"/>
    <lineage>
        <taxon>Bacteria</taxon>
        <taxon>Bacillati</taxon>
        <taxon>Bacillota</taxon>
        <taxon>Clostridia</taxon>
        <taxon>Eubacteriales</taxon>
        <taxon>Peptococcaceae</taxon>
        <taxon>Desulforamulus</taxon>
    </lineage>
</organism>
<dbReference type="Gene3D" id="6.20.240.60">
    <property type="match status" value="1"/>
</dbReference>
<dbReference type="Gene3D" id="1.10.10.2520">
    <property type="entry name" value="Cell wall hydrolase SleB, domain 1"/>
    <property type="match status" value="1"/>
</dbReference>
<dbReference type="EMBL" id="CP002780">
    <property type="protein sequence ID" value="AEG59116.1"/>
    <property type="molecule type" value="Genomic_DNA"/>
</dbReference>
<dbReference type="PROSITE" id="PS51782">
    <property type="entry name" value="LYSM"/>
    <property type="match status" value="2"/>
</dbReference>
<dbReference type="InterPro" id="IPR036779">
    <property type="entry name" value="LysM_dom_sf"/>
</dbReference>
<dbReference type="InterPro" id="IPR042047">
    <property type="entry name" value="SleB_dom1"/>
</dbReference>
<dbReference type="SUPFAM" id="SSF54106">
    <property type="entry name" value="LysM domain"/>
    <property type="match status" value="2"/>
</dbReference>
<reference evidence="4" key="1">
    <citation type="submission" date="2011-05" db="EMBL/GenBank/DDBJ databases">
        <title>Complete sequence of Desulfotomaculum ruminis DSM 2154.</title>
        <authorList>
            <person name="Lucas S."/>
            <person name="Copeland A."/>
            <person name="Lapidus A."/>
            <person name="Cheng J.-F."/>
            <person name="Goodwin L."/>
            <person name="Pitluck S."/>
            <person name="Lu M."/>
            <person name="Detter J.C."/>
            <person name="Han C."/>
            <person name="Tapia R."/>
            <person name="Land M."/>
            <person name="Hauser L."/>
            <person name="Kyrpides N."/>
            <person name="Ivanova N."/>
            <person name="Mikhailova N."/>
            <person name="Pagani I."/>
            <person name="Stams A.J.M."/>
            <person name="Plugge C.M."/>
            <person name="Muyzer G."/>
            <person name="Kuever J."/>
            <person name="Parshina S.N."/>
            <person name="Ivanova A.E."/>
            <person name="Nazina T.N."/>
            <person name="Brambilla E."/>
            <person name="Spring S."/>
            <person name="Klenk H.-P."/>
            <person name="Woyke T."/>
        </authorList>
    </citation>
    <scope>NUCLEOTIDE SEQUENCE [LARGE SCALE GENOMIC DNA]</scope>
    <source>
        <strain evidence="4">ATCC 23193 / DSM 2154 / NCIB 8452 / DL</strain>
    </source>
</reference>
<dbReference type="Proteomes" id="UP000009234">
    <property type="component" value="Chromosome"/>
</dbReference>
<accession>F6DV50</accession>
<dbReference type="Pfam" id="PF01476">
    <property type="entry name" value="LysM"/>
    <property type="match status" value="2"/>
</dbReference>
<evidence type="ECO:0000259" key="2">
    <source>
        <dbReference type="PROSITE" id="PS51782"/>
    </source>
</evidence>
<dbReference type="HOGENOM" id="CLU_053345_1_0_9"/>
<keyword evidence="1" id="KW-0732">Signal</keyword>
<evidence type="ECO:0000313" key="4">
    <source>
        <dbReference type="Proteomes" id="UP000009234"/>
    </source>
</evidence>
<evidence type="ECO:0000313" key="3">
    <source>
        <dbReference type="EMBL" id="AEG59116.1"/>
    </source>
</evidence>
<dbReference type="GO" id="GO:0016787">
    <property type="term" value="F:hydrolase activity"/>
    <property type="evidence" value="ECO:0007669"/>
    <property type="project" value="UniProtKB-KW"/>
</dbReference>
<sequence length="273" mass="29243">MNFFVRFKRIFVSVCVLGVLIPAAIAYAATYTVVPSDSLSAISQKLNVSVEQIKTANGLTGDFLEIGQILTIPDHPAAGSAAPANTTYTVKPGDSLHVIAQKYNIRPEALILTNSLTGNLIYPGQQLIVPVATSRSAGPVAVEVSRSAKRPVIPYTEEELDLLARLVTAEAGGEPVEAQVGVAAVVINRVQSSSFPNTISEVIYARNQFGPVQNGWIKRPATSTALEATEKALYGEDPTNGALYFFDTSTKNSYLRSLPVLANYGHMIYANTK</sequence>
<dbReference type="STRING" id="696281.Desru_0837"/>
<protein>
    <submittedName>
        <fullName evidence="3">Cell wall hydrolase SleB</fullName>
    </submittedName>
</protein>
<evidence type="ECO:0000256" key="1">
    <source>
        <dbReference type="SAM" id="SignalP"/>
    </source>
</evidence>
<dbReference type="KEGG" id="dru:Desru_0837"/>